<evidence type="ECO:0000313" key="1">
    <source>
        <dbReference type="EMBL" id="QHT26628.1"/>
    </source>
</evidence>
<reference evidence="1" key="1">
    <citation type="journal article" date="2020" name="Nature">
        <title>Giant virus diversity and host interactions through global metagenomics.</title>
        <authorList>
            <person name="Schulz F."/>
            <person name="Roux S."/>
            <person name="Paez-Espino D."/>
            <person name="Jungbluth S."/>
            <person name="Walsh D.A."/>
            <person name="Denef V.J."/>
            <person name="McMahon K.D."/>
            <person name="Konstantinidis K.T."/>
            <person name="Eloe-Fadrosh E.A."/>
            <person name="Kyrpides N.C."/>
            <person name="Woyke T."/>
        </authorList>
    </citation>
    <scope>NUCLEOTIDE SEQUENCE</scope>
    <source>
        <strain evidence="1">GVMAG-M-3300023179-2</strain>
    </source>
</reference>
<accession>A0A6C0ECK2</accession>
<organism evidence="1">
    <name type="scientific">viral metagenome</name>
    <dbReference type="NCBI Taxonomy" id="1070528"/>
    <lineage>
        <taxon>unclassified sequences</taxon>
        <taxon>metagenomes</taxon>
        <taxon>organismal metagenomes</taxon>
    </lineage>
</organism>
<protein>
    <submittedName>
        <fullName evidence="1">Uncharacterized protein</fullName>
    </submittedName>
</protein>
<sequence length="43" mass="5077">MDFIIEMFVILFKQIYTNIFSEINSTTSEKALYDLVVSQKNKN</sequence>
<dbReference type="AlphaFoldDB" id="A0A6C0ECK2"/>
<proteinExistence type="predicted"/>
<name>A0A6C0ECK2_9ZZZZ</name>
<dbReference type="EMBL" id="MN739799">
    <property type="protein sequence ID" value="QHT26628.1"/>
    <property type="molecule type" value="Genomic_DNA"/>
</dbReference>